<dbReference type="InterPro" id="IPR000762">
    <property type="entry name" value="Midkine_heparin-bd_GF"/>
</dbReference>
<dbReference type="AlphaFoldDB" id="A0AAJ7ST44"/>
<keyword evidence="8" id="KW-0339">Growth factor</keyword>
<dbReference type="PRINTS" id="PR00269">
    <property type="entry name" value="PTNMIDKINE"/>
</dbReference>
<evidence type="ECO:0000313" key="13">
    <source>
        <dbReference type="RefSeq" id="XP_032805138.1"/>
    </source>
</evidence>
<dbReference type="Proteomes" id="UP001318040">
    <property type="component" value="Chromosome 7"/>
</dbReference>
<evidence type="ECO:0000259" key="10">
    <source>
        <dbReference type="Pfam" id="PF01091"/>
    </source>
</evidence>
<dbReference type="SMART" id="SM00193">
    <property type="entry name" value="PTN"/>
    <property type="match status" value="1"/>
</dbReference>
<evidence type="ECO:0000313" key="12">
    <source>
        <dbReference type="Proteomes" id="UP001318040"/>
    </source>
</evidence>
<feature type="domain" description="Pleiotrophin/Midkine C-terminal" evidence="10">
    <location>
        <begin position="87"/>
        <end position="150"/>
    </location>
</feature>
<evidence type="ECO:0000256" key="4">
    <source>
        <dbReference type="ARBA" id="ARBA00022674"/>
    </source>
</evidence>
<keyword evidence="12" id="KW-1185">Reference proteome</keyword>
<evidence type="ECO:0000256" key="8">
    <source>
        <dbReference type="RuleBase" id="RU369117"/>
    </source>
</evidence>
<keyword evidence="4 8" id="KW-0358">Heparin-binding</keyword>
<feature type="region of interest" description="Disordered" evidence="9">
    <location>
        <begin position="125"/>
        <end position="157"/>
    </location>
</feature>
<keyword evidence="7 8" id="KW-0497">Mitogen</keyword>
<evidence type="ECO:0000256" key="3">
    <source>
        <dbReference type="ARBA" id="ARBA00022525"/>
    </source>
</evidence>
<protein>
    <submittedName>
        <fullName evidence="13">Midkine-B-like</fullName>
    </submittedName>
</protein>
<dbReference type="InterPro" id="IPR020090">
    <property type="entry name" value="PTN/MK_C_dom"/>
</dbReference>
<dbReference type="Pfam" id="PF01091">
    <property type="entry name" value="PTN_MK_C"/>
    <property type="match status" value="1"/>
</dbReference>
<dbReference type="InterPro" id="IPR020089">
    <property type="entry name" value="PTN/MK_N_dom"/>
</dbReference>
<evidence type="ECO:0000256" key="5">
    <source>
        <dbReference type="ARBA" id="ARBA00022729"/>
    </source>
</evidence>
<dbReference type="GO" id="GO:0005576">
    <property type="term" value="C:extracellular region"/>
    <property type="evidence" value="ECO:0007669"/>
    <property type="project" value="UniProtKB-SubCell"/>
</dbReference>
<comment type="similarity">
    <text evidence="2 8">Belongs to the pleiotrophin family.</text>
</comment>
<keyword evidence="6 8" id="KW-1015">Disulfide bond</keyword>
<dbReference type="GO" id="GO:0008083">
    <property type="term" value="F:growth factor activity"/>
    <property type="evidence" value="ECO:0007669"/>
    <property type="project" value="UniProtKB-UniRule"/>
</dbReference>
<feature type="domain" description="Pleiotrophin/Midkine N-terminal" evidence="11">
    <location>
        <begin position="27"/>
        <end position="86"/>
    </location>
</feature>
<dbReference type="FunFam" id="2.30.90.10:FF:000001">
    <property type="entry name" value="Pleiotrophin"/>
    <property type="match status" value="1"/>
</dbReference>
<dbReference type="InterPro" id="IPR038130">
    <property type="entry name" value="PTN/MK_C_dom_sf"/>
</dbReference>
<comment type="subcellular location">
    <subcellularLocation>
        <location evidence="1 8">Secreted</location>
    </subcellularLocation>
</comment>
<dbReference type="InterPro" id="IPR037122">
    <property type="entry name" value="PTN/MK_N_dom_sf"/>
</dbReference>
<dbReference type="GO" id="GO:0008201">
    <property type="term" value="F:heparin binding"/>
    <property type="evidence" value="ECO:0007669"/>
    <property type="project" value="UniProtKB-UniRule"/>
</dbReference>
<feature type="chain" id="PRO_5042314680" evidence="8">
    <location>
        <begin position="22"/>
        <end position="157"/>
    </location>
</feature>
<dbReference type="PANTHER" id="PTHR13850">
    <property type="entry name" value="PLEIOTROPHIN FAMILY MEMBER"/>
    <property type="match status" value="1"/>
</dbReference>
<sequence length="157" mass="17140">MQTRWAVALLLVLLAVAATAGKKDKRGEKKAKKVDSDCEKWKWGACVPNQLDCGPGTRGGTRGGAECKQTSKTLQCKIPCNWKKPFGADCKYRWQNWGECDATTKMKTRQGTLKKAIFNAECQQEVTVSKPCGKKGKSKAKASKKKGKEGKNKGGSN</sequence>
<feature type="signal peptide" evidence="8">
    <location>
        <begin position="1"/>
        <end position="21"/>
    </location>
</feature>
<dbReference type="SUPFAM" id="SSF57288">
    <property type="entry name" value="Midkine"/>
    <property type="match status" value="2"/>
</dbReference>
<dbReference type="RefSeq" id="XP_032805138.1">
    <property type="nucleotide sequence ID" value="XM_032949247.1"/>
</dbReference>
<name>A0AAJ7ST44_PETMA</name>
<organism evidence="12 13">
    <name type="scientific">Petromyzon marinus</name>
    <name type="common">Sea lamprey</name>
    <dbReference type="NCBI Taxonomy" id="7757"/>
    <lineage>
        <taxon>Eukaryota</taxon>
        <taxon>Metazoa</taxon>
        <taxon>Chordata</taxon>
        <taxon>Craniata</taxon>
        <taxon>Vertebrata</taxon>
        <taxon>Cyclostomata</taxon>
        <taxon>Hyperoartia</taxon>
        <taxon>Petromyzontiformes</taxon>
        <taxon>Petromyzontidae</taxon>
        <taxon>Petromyzon</taxon>
    </lineage>
</organism>
<keyword evidence="3 8" id="KW-0964">Secreted</keyword>
<proteinExistence type="inferred from homology"/>
<dbReference type="GO" id="GO:0051781">
    <property type="term" value="P:positive regulation of cell division"/>
    <property type="evidence" value="ECO:0007669"/>
    <property type="project" value="UniProtKB-UniRule"/>
</dbReference>
<dbReference type="Gene3D" id="2.30.90.10">
    <property type="entry name" value="Heparin-binding Growth Factor, Midkine, Chain A- C-terminal Domain"/>
    <property type="match status" value="1"/>
</dbReference>
<evidence type="ECO:0000256" key="1">
    <source>
        <dbReference type="ARBA" id="ARBA00004613"/>
    </source>
</evidence>
<dbReference type="Pfam" id="PF05196">
    <property type="entry name" value="PTN_MK_N"/>
    <property type="match status" value="1"/>
</dbReference>
<accession>A0AAJ7ST44</accession>
<evidence type="ECO:0000256" key="2">
    <source>
        <dbReference type="ARBA" id="ARBA00005403"/>
    </source>
</evidence>
<dbReference type="Gene3D" id="2.20.60.10">
    <property type="entry name" value="Pleiotrophin/Midkine, N-terminal domain"/>
    <property type="match status" value="1"/>
</dbReference>
<evidence type="ECO:0000256" key="7">
    <source>
        <dbReference type="ARBA" id="ARBA00023246"/>
    </source>
</evidence>
<evidence type="ECO:0000259" key="11">
    <source>
        <dbReference type="Pfam" id="PF05196"/>
    </source>
</evidence>
<dbReference type="KEGG" id="pmrn:116940024"/>
<reference evidence="13" key="1">
    <citation type="submission" date="2025-08" db="UniProtKB">
        <authorList>
            <consortium name="RefSeq"/>
        </authorList>
    </citation>
    <scope>IDENTIFICATION</scope>
    <source>
        <tissue evidence="13">Sperm</tissue>
    </source>
</reference>
<keyword evidence="5 8" id="KW-0732">Signal</keyword>
<feature type="compositionally biased region" description="Basic residues" evidence="9">
    <location>
        <begin position="132"/>
        <end position="148"/>
    </location>
</feature>
<evidence type="ECO:0000256" key="9">
    <source>
        <dbReference type="SAM" id="MobiDB-lite"/>
    </source>
</evidence>
<gene>
    <name evidence="13" type="primary">LOC116940024</name>
</gene>
<evidence type="ECO:0000256" key="6">
    <source>
        <dbReference type="ARBA" id="ARBA00023157"/>
    </source>
</evidence>
<dbReference type="InterPro" id="IPR020091">
    <property type="entry name" value="PTN/MK_diS_sf"/>
</dbReference>
<dbReference type="PANTHER" id="PTHR13850:SF5">
    <property type="entry name" value="PLEIOTROPHIN_MIDKINE N-TERMINAL DOMAIN-CONTAINING PROTEIN"/>
    <property type="match status" value="1"/>
</dbReference>